<dbReference type="AlphaFoldDB" id="A0A8A4TQ77"/>
<sequence>MTQRLIFLNSHRAKSGIVDGRPLRPEYMLLAHFFGCGAVDRTRTLDIGVDYEVLQEIPTSRTEASFAEICDAVADSIIDEAQRLDLPIQVAWSGGIDSTVALISLTRRLRARKELDRLIVCLSIDSIYEYPRFYEQFIMDTLRTRPMPTPLPSMLAEEMITVTGEHGDQLFGSDHLEKLVKGGAAQLPYRHVVPFYMSSRLTTSEQAERLMAYLAPQVERAPVPIETAFDYLWWCNFSLKWQQVNLRIPAFRQGRIGMLYRRTRHFFADERFQAWSLSRPDLRKVTDWRAYKLEAKKVILDATGDFDYFATKEKAPSLKRVLVDRARQGNDRYLVHIYEDFEVHFEVGRKRKLPLETIDTCNMAE</sequence>
<name>A0A8A4TQ77_SULCO</name>
<reference evidence="1" key="1">
    <citation type="submission" date="2021-03" db="EMBL/GenBank/DDBJ databases">
        <title>Acanthopleuribacteraceae sp. M133.</title>
        <authorList>
            <person name="Wang G."/>
        </authorList>
    </citation>
    <scope>NUCLEOTIDE SEQUENCE</scope>
    <source>
        <strain evidence="1">M133</strain>
    </source>
</reference>
<protein>
    <submittedName>
        <fullName evidence="1">Uncharacterized protein</fullName>
    </submittedName>
</protein>
<dbReference type="Proteomes" id="UP000663929">
    <property type="component" value="Chromosome"/>
</dbReference>
<keyword evidence="2" id="KW-1185">Reference proteome</keyword>
<organism evidence="1 2">
    <name type="scientific">Sulfidibacter corallicola</name>
    <dbReference type="NCBI Taxonomy" id="2818388"/>
    <lineage>
        <taxon>Bacteria</taxon>
        <taxon>Pseudomonadati</taxon>
        <taxon>Acidobacteriota</taxon>
        <taxon>Holophagae</taxon>
        <taxon>Acanthopleuribacterales</taxon>
        <taxon>Acanthopleuribacteraceae</taxon>
        <taxon>Sulfidibacter</taxon>
    </lineage>
</organism>
<dbReference type="SUPFAM" id="SSF52402">
    <property type="entry name" value="Adenine nucleotide alpha hydrolases-like"/>
    <property type="match status" value="1"/>
</dbReference>
<dbReference type="EMBL" id="CP071793">
    <property type="protein sequence ID" value="QTD51710.1"/>
    <property type="molecule type" value="Genomic_DNA"/>
</dbReference>
<dbReference type="RefSeq" id="WP_237381836.1">
    <property type="nucleotide sequence ID" value="NZ_CP071793.1"/>
</dbReference>
<proteinExistence type="predicted"/>
<evidence type="ECO:0000313" key="1">
    <source>
        <dbReference type="EMBL" id="QTD51710.1"/>
    </source>
</evidence>
<accession>A0A8A4TQ77</accession>
<evidence type="ECO:0000313" key="2">
    <source>
        <dbReference type="Proteomes" id="UP000663929"/>
    </source>
</evidence>
<gene>
    <name evidence="1" type="ORF">J3U87_04500</name>
</gene>
<dbReference type="KEGG" id="scor:J3U87_04500"/>